<feature type="region of interest" description="Disordered" evidence="1">
    <location>
        <begin position="69"/>
        <end position="95"/>
    </location>
</feature>
<accession>A0A9Q1GM60</accession>
<dbReference type="Proteomes" id="UP001153076">
    <property type="component" value="Unassembled WGS sequence"/>
</dbReference>
<feature type="region of interest" description="Disordered" evidence="1">
    <location>
        <begin position="217"/>
        <end position="259"/>
    </location>
</feature>
<keyword evidence="3" id="KW-1185">Reference proteome</keyword>
<reference evidence="2" key="1">
    <citation type="submission" date="2022-04" db="EMBL/GenBank/DDBJ databases">
        <title>Carnegiea gigantea Genome sequencing and assembly v2.</title>
        <authorList>
            <person name="Copetti D."/>
            <person name="Sanderson M.J."/>
            <person name="Burquez A."/>
            <person name="Wojciechowski M.F."/>
        </authorList>
    </citation>
    <scope>NUCLEOTIDE SEQUENCE</scope>
    <source>
        <strain evidence="2">SGP5-SGP5p</strain>
        <tissue evidence="2">Aerial part</tissue>
    </source>
</reference>
<proteinExistence type="predicted"/>
<evidence type="ECO:0000313" key="3">
    <source>
        <dbReference type="Proteomes" id="UP001153076"/>
    </source>
</evidence>
<gene>
    <name evidence="2" type="ORF">Cgig2_015073</name>
</gene>
<name>A0A9Q1GM60_9CARY</name>
<comment type="caution">
    <text evidence="2">The sequence shown here is derived from an EMBL/GenBank/DDBJ whole genome shotgun (WGS) entry which is preliminary data.</text>
</comment>
<feature type="compositionally biased region" description="Polar residues" evidence="1">
    <location>
        <begin position="84"/>
        <end position="95"/>
    </location>
</feature>
<evidence type="ECO:0000256" key="1">
    <source>
        <dbReference type="SAM" id="MobiDB-lite"/>
    </source>
</evidence>
<dbReference type="AlphaFoldDB" id="A0A9Q1GM60"/>
<evidence type="ECO:0000313" key="2">
    <source>
        <dbReference type="EMBL" id="KAJ8421719.1"/>
    </source>
</evidence>
<protein>
    <submittedName>
        <fullName evidence="2">Uncharacterized protein</fullName>
    </submittedName>
</protein>
<dbReference type="OrthoDB" id="1746852at2759"/>
<feature type="compositionally biased region" description="Low complexity" evidence="1">
    <location>
        <begin position="236"/>
        <end position="245"/>
    </location>
</feature>
<organism evidence="2 3">
    <name type="scientific">Carnegiea gigantea</name>
    <dbReference type="NCBI Taxonomy" id="171969"/>
    <lineage>
        <taxon>Eukaryota</taxon>
        <taxon>Viridiplantae</taxon>
        <taxon>Streptophyta</taxon>
        <taxon>Embryophyta</taxon>
        <taxon>Tracheophyta</taxon>
        <taxon>Spermatophyta</taxon>
        <taxon>Magnoliopsida</taxon>
        <taxon>eudicotyledons</taxon>
        <taxon>Gunneridae</taxon>
        <taxon>Pentapetalae</taxon>
        <taxon>Caryophyllales</taxon>
        <taxon>Cactineae</taxon>
        <taxon>Cactaceae</taxon>
        <taxon>Cactoideae</taxon>
        <taxon>Echinocereeae</taxon>
        <taxon>Carnegiea</taxon>
    </lineage>
</organism>
<dbReference type="EMBL" id="JAKOGI010002576">
    <property type="protein sequence ID" value="KAJ8421719.1"/>
    <property type="molecule type" value="Genomic_DNA"/>
</dbReference>
<sequence>MLHLLVCFGNKIKFKSLKVDFLVADVPTAYNVIIGRPTLHRRDGDYTSGYPPSSCSSFSDAPASASKGLVASSPAASPSDEGGINSTSSGVNTTLRRYPRASERPCWWPSPISPLQLPALRDSLHPSGEDLSHNYLLLKHLGRSEAPGDAKSQDLTMSWTRKSRTPGSALMKLAEGRGVIEEALLATRVTAPAVFEGVWCPYLGSVPLTTGSPIGERPAGWLSPPPPVMGQKPRSRQVVARSSASFESAGSQRASFRRV</sequence>
<feature type="compositionally biased region" description="Polar residues" evidence="1">
    <location>
        <begin position="246"/>
        <end position="259"/>
    </location>
</feature>